<dbReference type="EMBL" id="KL251532">
    <property type="protein sequence ID" value="KGB40641.1"/>
    <property type="molecule type" value="Genomic_DNA"/>
</dbReference>
<sequence>MLNPEMFLDSDTENDLIQDTVVAFTSRHLTEAIEGQVLYQEKYHKEKIKTLTVALVICLNIDIDPPDVQKIPPFSRVEAWVDPTDANSLHALGNIGKNLQAQYERWQPRARYKQCLDPTLDDVKKLCLSLRRNAKDDRILFHYNGHGVPRPTENGEIWVFNTKFTKYIPLSLYDLQRWLGAPTVYVLDCQNAGRIIHMYEVFCERRKAEAAVVEQRQMECDGKTDQSETFQCNHQTYSGSNFPNIHNQVIFNERFSV</sequence>
<dbReference type="AlphaFoldDB" id="A0A095B0N1"/>
<dbReference type="STRING" id="6185.A0A095B0N1"/>
<dbReference type="Pfam" id="PF14538">
    <property type="entry name" value="Raptor_N"/>
    <property type="match status" value="1"/>
</dbReference>
<evidence type="ECO:0000259" key="3">
    <source>
        <dbReference type="SMART" id="SM01302"/>
    </source>
</evidence>
<evidence type="ECO:0000256" key="1">
    <source>
        <dbReference type="ARBA" id="ARBA00022574"/>
    </source>
</evidence>
<dbReference type="GO" id="GO:0005737">
    <property type="term" value="C:cytoplasm"/>
    <property type="evidence" value="ECO:0007669"/>
    <property type="project" value="TreeGrafter"/>
</dbReference>
<dbReference type="GO" id="GO:0010506">
    <property type="term" value="P:regulation of autophagy"/>
    <property type="evidence" value="ECO:0007669"/>
    <property type="project" value="TreeGrafter"/>
</dbReference>
<keyword evidence="2" id="KW-0677">Repeat</keyword>
<evidence type="ECO:0000313" key="4">
    <source>
        <dbReference type="EMBL" id="KGB40641.1"/>
    </source>
</evidence>
<dbReference type="GO" id="GO:0031931">
    <property type="term" value="C:TORC1 complex"/>
    <property type="evidence" value="ECO:0007669"/>
    <property type="project" value="InterPro"/>
</dbReference>
<dbReference type="PANTHER" id="PTHR12848:SF16">
    <property type="entry name" value="REGULATORY-ASSOCIATED PROTEIN OF MTOR"/>
    <property type="match status" value="1"/>
</dbReference>
<gene>
    <name evidence="4" type="ORF">MS3_09116</name>
</gene>
<reference evidence="4" key="1">
    <citation type="journal article" date="2012" name="Nat. Genet.">
        <title>Whole-genome sequence of Schistosoma haematobium.</title>
        <authorList>
            <person name="Young N.D."/>
            <person name="Jex A.R."/>
            <person name="Li B."/>
            <person name="Liu S."/>
            <person name="Yang L."/>
            <person name="Xiong Z."/>
            <person name="Li Y."/>
            <person name="Cantacessi C."/>
            <person name="Hall R.S."/>
            <person name="Xu X."/>
            <person name="Chen F."/>
            <person name="Wu X."/>
            <person name="Zerlotini A."/>
            <person name="Oliveira G."/>
            <person name="Hofmann A."/>
            <person name="Zhang G."/>
            <person name="Fang X."/>
            <person name="Kang Y."/>
            <person name="Campbell B.E."/>
            <person name="Loukas A."/>
            <person name="Ranganathan S."/>
            <person name="Rollinson D."/>
            <person name="Rinaldi G."/>
            <person name="Brindley P.J."/>
            <person name="Yang H."/>
            <person name="Wang J."/>
            <person name="Wang J."/>
            <person name="Gasser R.B."/>
        </authorList>
    </citation>
    <scope>NUCLEOTIDE SEQUENCE [LARGE SCALE GENOMIC DNA]</scope>
</reference>
<dbReference type="SMART" id="SM01302">
    <property type="entry name" value="Raptor_N"/>
    <property type="match status" value="1"/>
</dbReference>
<dbReference type="InterPro" id="IPR004083">
    <property type="entry name" value="Raptor"/>
</dbReference>
<name>A0A095B0N1_SCHHA</name>
<protein>
    <submittedName>
        <fullName evidence="4">Regulatory-associated protein of mTOR</fullName>
    </submittedName>
</protein>
<dbReference type="GO" id="GO:0030307">
    <property type="term" value="P:positive regulation of cell growth"/>
    <property type="evidence" value="ECO:0007669"/>
    <property type="project" value="TreeGrafter"/>
</dbReference>
<organism evidence="4">
    <name type="scientific">Schistosoma haematobium</name>
    <name type="common">Blood fluke</name>
    <dbReference type="NCBI Taxonomy" id="6185"/>
    <lineage>
        <taxon>Eukaryota</taxon>
        <taxon>Metazoa</taxon>
        <taxon>Spiralia</taxon>
        <taxon>Lophotrochozoa</taxon>
        <taxon>Platyhelminthes</taxon>
        <taxon>Trematoda</taxon>
        <taxon>Digenea</taxon>
        <taxon>Strigeidida</taxon>
        <taxon>Schistosomatoidea</taxon>
        <taxon>Schistosomatidae</taxon>
        <taxon>Schistosoma</taxon>
    </lineage>
</organism>
<dbReference type="InterPro" id="IPR029347">
    <property type="entry name" value="Raptor_N"/>
</dbReference>
<accession>A0A095B0N1</accession>
<keyword evidence="1" id="KW-0853">WD repeat</keyword>
<dbReference type="GO" id="GO:0071230">
    <property type="term" value="P:cellular response to amino acid stimulus"/>
    <property type="evidence" value="ECO:0007669"/>
    <property type="project" value="TreeGrafter"/>
</dbReference>
<dbReference type="GO" id="GO:0031929">
    <property type="term" value="P:TOR signaling"/>
    <property type="evidence" value="ECO:0007669"/>
    <property type="project" value="InterPro"/>
</dbReference>
<proteinExistence type="predicted"/>
<evidence type="ECO:0000256" key="2">
    <source>
        <dbReference type="ARBA" id="ARBA00022737"/>
    </source>
</evidence>
<feature type="domain" description="Raptor N-terminal CASPase-like" evidence="3">
    <location>
        <begin position="47"/>
        <end position="200"/>
    </location>
</feature>
<dbReference type="PANTHER" id="PTHR12848">
    <property type="entry name" value="REGULATORY-ASSOCIATED PROTEIN OF MTOR"/>
    <property type="match status" value="1"/>
</dbReference>
<dbReference type="GO" id="GO:0030674">
    <property type="term" value="F:protein-macromolecule adaptor activity"/>
    <property type="evidence" value="ECO:0007669"/>
    <property type="project" value="TreeGrafter"/>
</dbReference>
<dbReference type="GO" id="GO:0009267">
    <property type="term" value="P:cellular response to starvation"/>
    <property type="evidence" value="ECO:0007669"/>
    <property type="project" value="TreeGrafter"/>
</dbReference>
<dbReference type="PRINTS" id="PR01547">
    <property type="entry name" value="YEAST176DUF"/>
</dbReference>